<evidence type="ECO:0000256" key="3">
    <source>
        <dbReference type="SAM" id="SignalP"/>
    </source>
</evidence>
<dbReference type="SUPFAM" id="SSF49265">
    <property type="entry name" value="Fibronectin type III"/>
    <property type="match status" value="1"/>
</dbReference>
<dbReference type="AlphaFoldDB" id="A0A846RHM1"/>
<keyword evidence="2" id="KW-0119">Carbohydrate metabolism</keyword>
<evidence type="ECO:0000313" key="6">
    <source>
        <dbReference type="EMBL" id="NJC22738.1"/>
    </source>
</evidence>
<accession>A0A846RHM1</accession>
<dbReference type="SMART" id="SM00060">
    <property type="entry name" value="FN3"/>
    <property type="match status" value="1"/>
</dbReference>
<evidence type="ECO:0000256" key="2">
    <source>
        <dbReference type="ARBA" id="ARBA00023326"/>
    </source>
</evidence>
<sequence length="978" mass="104351">MASIVAAGAVCLPILVAPPAATAVEIAAVPGGSSLAAVGPIDSSNGYPLWYEDNGLASAGLDPLRLELCLEAIMCGAEIPNPNAPISLPENYPDEGFWWAAEAEIDRPIGDRALLVYAQEAAFGGAGGVAVGQQVAFSRQRIRIDSLNPNTSYKITTPYGVENIVTDVEGEINETQDIGCMSPPCGFELAMTGHIGPFLRWDPNQGQTAPEGYIGNPAIPHAVVGSPNNTNFFRIEGPNAGGPGVNSVETELFSVTGRIAQLRATVDQPGDLFGAATDVYVQPSFPKEADIVYTLDGTEPTLTNGTRVATDGKPGFAATVTIPAAAPDAVDDLGNPTTIRHTTLKYFAVDANGGVSETYTQQYTVDTSLPTVTATPDGLSEAPVNGRIVLQGAQTVTLTATDPLGGADPDIFYTTDGTRPTVDVDGNPVGSTKEYSDPVELRTSTVLNTLAVSDQGLVGPNSKYNYVVYNIKEVGPKGNHGFPEYLTDWNGQKLALCLDDPACGLEAPFDTELAQFPTSFPGESFWWSAGAEIPVTGGGRARLVLAMEAAFANEVPKEGDQVMFGRTRYSMRGLEPGATYRITQPYGVDVMTADPEDEDGELAYTADIGCLDAACSPDLLKESQIGPFLKSTLAPDGYLGDGATEAPVTGSPFDTNFFKLEQLTDANGVEFDVPRLIGQTNNFVVVGRLFDTPAPERRPATPVAPALNIAAARIGEAQLQLTPPADGGTPITGFEIRVTDQNGTQVGELIEAPADATTVKITGLPADQDHRFQVAARNAKGVSAFSPVSALLPALAPPFPDIPHKTVFFTEIAWLAGEEITLGYDDGKFQPLWQVKRDVMAAFLYRLAGEPAWNAPTVSPFKDVKPGDHFYKEITWLANEGITTGWDDGTFRPLVSVNRDMMAAFLYRMADVQEYTPPAVNPFPDVSTAKPFYKEIQWLAETKITTGFEDKTFKPLHAVNRDMMAAFLYRFDGQGFLD</sequence>
<dbReference type="InterPro" id="IPR013783">
    <property type="entry name" value="Ig-like_fold"/>
</dbReference>
<dbReference type="InterPro" id="IPR001119">
    <property type="entry name" value="SLH_dom"/>
</dbReference>
<keyword evidence="1" id="KW-0326">Glycosidase</keyword>
<keyword evidence="1" id="KW-0378">Hydrolase</keyword>
<dbReference type="PROSITE" id="PS51272">
    <property type="entry name" value="SLH"/>
    <property type="match status" value="3"/>
</dbReference>
<dbReference type="InterPro" id="IPR051465">
    <property type="entry name" value="Cell_Envelope_Struct_Comp"/>
</dbReference>
<evidence type="ECO:0000259" key="5">
    <source>
        <dbReference type="PROSITE" id="PS51272"/>
    </source>
</evidence>
<evidence type="ECO:0000313" key="7">
    <source>
        <dbReference type="Proteomes" id="UP000547458"/>
    </source>
</evidence>
<feature type="domain" description="SLH" evidence="5">
    <location>
        <begin position="857"/>
        <end position="920"/>
    </location>
</feature>
<dbReference type="RefSeq" id="WP_167993503.1">
    <property type="nucleotide sequence ID" value="NZ_JAATJL010000001.1"/>
</dbReference>
<name>A0A846RHM1_9MICC</name>
<dbReference type="Proteomes" id="UP000547458">
    <property type="component" value="Unassembled WGS sequence"/>
</dbReference>
<dbReference type="Gene3D" id="2.60.40.10">
    <property type="entry name" value="Immunoglobulins"/>
    <property type="match status" value="1"/>
</dbReference>
<dbReference type="Pfam" id="PF00041">
    <property type="entry name" value="fn3"/>
    <property type="match status" value="1"/>
</dbReference>
<feature type="chain" id="PRO_5032787448" evidence="3">
    <location>
        <begin position="24"/>
        <end position="978"/>
    </location>
</feature>
<comment type="caution">
    <text evidence="6">The sequence shown here is derived from an EMBL/GenBank/DDBJ whole genome shotgun (WGS) entry which is preliminary data.</text>
</comment>
<dbReference type="PANTHER" id="PTHR43308">
    <property type="entry name" value="OUTER MEMBRANE PROTEIN ALPHA-RELATED"/>
    <property type="match status" value="1"/>
</dbReference>
<dbReference type="InterPro" id="IPR036116">
    <property type="entry name" value="FN3_sf"/>
</dbReference>
<dbReference type="GO" id="GO:0016798">
    <property type="term" value="F:hydrolase activity, acting on glycosyl bonds"/>
    <property type="evidence" value="ECO:0007669"/>
    <property type="project" value="UniProtKB-KW"/>
</dbReference>
<dbReference type="CDD" id="cd00063">
    <property type="entry name" value="FN3"/>
    <property type="match status" value="1"/>
</dbReference>
<dbReference type="GO" id="GO:0000272">
    <property type="term" value="P:polysaccharide catabolic process"/>
    <property type="evidence" value="ECO:0007669"/>
    <property type="project" value="UniProtKB-KW"/>
</dbReference>
<feature type="domain" description="SLH" evidence="5">
    <location>
        <begin position="795"/>
        <end position="856"/>
    </location>
</feature>
<feature type="signal peptide" evidence="3">
    <location>
        <begin position="1"/>
        <end position="23"/>
    </location>
</feature>
<evidence type="ECO:0000259" key="4">
    <source>
        <dbReference type="PROSITE" id="PS50853"/>
    </source>
</evidence>
<proteinExistence type="predicted"/>
<evidence type="ECO:0000256" key="1">
    <source>
        <dbReference type="ARBA" id="ARBA00023295"/>
    </source>
</evidence>
<dbReference type="EMBL" id="JAATJL010000001">
    <property type="protein sequence ID" value="NJC22738.1"/>
    <property type="molecule type" value="Genomic_DNA"/>
</dbReference>
<dbReference type="Pfam" id="PF00395">
    <property type="entry name" value="SLH"/>
    <property type="match status" value="3"/>
</dbReference>
<organism evidence="6 7">
    <name type="scientific">Arthrobacter pigmenti</name>
    <dbReference type="NCBI Taxonomy" id="271432"/>
    <lineage>
        <taxon>Bacteria</taxon>
        <taxon>Bacillati</taxon>
        <taxon>Actinomycetota</taxon>
        <taxon>Actinomycetes</taxon>
        <taxon>Micrococcales</taxon>
        <taxon>Micrococcaceae</taxon>
        <taxon>Arthrobacter</taxon>
    </lineage>
</organism>
<keyword evidence="3" id="KW-0732">Signal</keyword>
<keyword evidence="2" id="KW-0624">Polysaccharide degradation</keyword>
<feature type="domain" description="SLH" evidence="5">
    <location>
        <begin position="922"/>
        <end position="978"/>
    </location>
</feature>
<gene>
    <name evidence="6" type="ORF">BJ994_001814</name>
</gene>
<dbReference type="Pfam" id="PF13290">
    <property type="entry name" value="CHB_HEX_C_1"/>
    <property type="match status" value="1"/>
</dbReference>
<dbReference type="PROSITE" id="PS50853">
    <property type="entry name" value="FN3"/>
    <property type="match status" value="1"/>
</dbReference>
<dbReference type="InterPro" id="IPR059177">
    <property type="entry name" value="GH29D-like_dom"/>
</dbReference>
<feature type="domain" description="Fibronectin type-III" evidence="4">
    <location>
        <begin position="698"/>
        <end position="799"/>
    </location>
</feature>
<dbReference type="InterPro" id="IPR003961">
    <property type="entry name" value="FN3_dom"/>
</dbReference>
<protein>
    <submittedName>
        <fullName evidence="6">Uncharacterized protein</fullName>
    </submittedName>
</protein>
<keyword evidence="7" id="KW-1185">Reference proteome</keyword>
<reference evidence="6 7" key="1">
    <citation type="submission" date="2020-03" db="EMBL/GenBank/DDBJ databases">
        <title>Sequencing the genomes of 1000 actinobacteria strains.</title>
        <authorList>
            <person name="Klenk H.-P."/>
        </authorList>
    </citation>
    <scope>NUCLEOTIDE SEQUENCE [LARGE SCALE GENOMIC DNA]</scope>
    <source>
        <strain evidence="6 7">DSM 16403</strain>
    </source>
</reference>